<dbReference type="Pfam" id="PF04359">
    <property type="entry name" value="DUF493"/>
    <property type="match status" value="1"/>
</dbReference>
<dbReference type="PANTHER" id="PTHR34782">
    <property type="entry name" value="PHOSPHORIBOSYLFORMYLGLYCINAMIDINE SYNTHASE"/>
    <property type="match status" value="1"/>
</dbReference>
<feature type="non-terminal residue" evidence="2">
    <location>
        <position position="1"/>
    </location>
</feature>
<sequence length="210" mass="22151">LHCSRGFGHSFDMSVASSLHRVGLRCCSGALASSCFGTRRPARVHTRVHSSAVQCHALGSSDGADEIQPVSSRSTAGKGFGKAPPASEALRSTLGELSDRVGRVAQTNNVVLGTGDESEWRELDAQVNAYPADRTFKAIGSGGDDFVASMTSCVERVVGVRLPSSRVTHRLSAGGKYVSVTIGPVLVETPDQVLAIFNGMKADGRLKFYI</sequence>
<evidence type="ECO:0000313" key="2">
    <source>
        <dbReference type="EMBL" id="JAT75493.1"/>
    </source>
</evidence>
<dbReference type="SUPFAM" id="SSF117991">
    <property type="entry name" value="YbeD/HP0495-like"/>
    <property type="match status" value="1"/>
</dbReference>
<gene>
    <name evidence="2" type="ORF">g.6553</name>
</gene>
<evidence type="ECO:0000256" key="1">
    <source>
        <dbReference type="SAM" id="MobiDB-lite"/>
    </source>
</evidence>
<reference evidence="2" key="1">
    <citation type="submission" date="2015-08" db="EMBL/GenBank/DDBJ databases">
        <authorList>
            <person name="Babu N.S."/>
            <person name="Beckwith C.J."/>
            <person name="Beseler K.G."/>
            <person name="Brison A."/>
            <person name="Carone J.V."/>
            <person name="Caskin T.P."/>
            <person name="Diamond M."/>
            <person name="Durham M.E."/>
            <person name="Foxe J.M."/>
            <person name="Go M."/>
            <person name="Henderson B.A."/>
            <person name="Jones I.B."/>
            <person name="McGettigan J.A."/>
            <person name="Micheletti S.J."/>
            <person name="Nasrallah M.E."/>
            <person name="Ortiz D."/>
            <person name="Piller C.R."/>
            <person name="Privatt S.R."/>
            <person name="Schneider S.L."/>
            <person name="Sharp S."/>
            <person name="Smith T.C."/>
            <person name="Stanton J.D."/>
            <person name="Ullery H.E."/>
            <person name="Wilson R.J."/>
            <person name="Serrano M.G."/>
            <person name="Buck G."/>
            <person name="Lee V."/>
            <person name="Wang Y."/>
            <person name="Carvalho R."/>
            <person name="Voegtly L."/>
            <person name="Shi R."/>
            <person name="Duckworth R."/>
            <person name="Johnson A."/>
            <person name="Loviza R."/>
            <person name="Walstead R."/>
            <person name="Shah Z."/>
            <person name="Kiflezghi M."/>
            <person name="Wade K."/>
            <person name="Ball S.L."/>
            <person name="Bradley K.W."/>
            <person name="Asai D.J."/>
            <person name="Bowman C.A."/>
            <person name="Russell D.A."/>
            <person name="Pope W.H."/>
            <person name="Jacobs-Sera D."/>
            <person name="Hendrix R.W."/>
            <person name="Hatfull G.F."/>
        </authorList>
    </citation>
    <scope>NUCLEOTIDE SEQUENCE</scope>
</reference>
<name>A0A1D2A989_AUXPR</name>
<organism evidence="2">
    <name type="scientific">Auxenochlorella protothecoides</name>
    <name type="common">Green microalga</name>
    <name type="synonym">Chlorella protothecoides</name>
    <dbReference type="NCBI Taxonomy" id="3075"/>
    <lineage>
        <taxon>Eukaryota</taxon>
        <taxon>Viridiplantae</taxon>
        <taxon>Chlorophyta</taxon>
        <taxon>core chlorophytes</taxon>
        <taxon>Trebouxiophyceae</taxon>
        <taxon>Chlorellales</taxon>
        <taxon>Chlorellaceae</taxon>
        <taxon>Auxenochlorella</taxon>
    </lineage>
</organism>
<protein>
    <recommendedName>
        <fullName evidence="3">DUF493 domain-containing protein</fullName>
    </recommendedName>
</protein>
<accession>A0A1D2A989</accession>
<evidence type="ECO:0008006" key="3">
    <source>
        <dbReference type="Google" id="ProtNLM"/>
    </source>
</evidence>
<dbReference type="Gene3D" id="3.30.70.260">
    <property type="match status" value="1"/>
</dbReference>
<proteinExistence type="predicted"/>
<feature type="region of interest" description="Disordered" evidence="1">
    <location>
        <begin position="64"/>
        <end position="86"/>
    </location>
</feature>
<dbReference type="PANTHER" id="PTHR34782:SF1">
    <property type="entry name" value="PHOSPHORIBOSYLFORMYLGLYCINAMIDINE SYNTHASE"/>
    <property type="match status" value="1"/>
</dbReference>
<dbReference type="InterPro" id="IPR007454">
    <property type="entry name" value="UPF0250_YbeD-like"/>
</dbReference>
<dbReference type="AlphaFoldDB" id="A0A1D2A989"/>
<dbReference type="InterPro" id="IPR027471">
    <property type="entry name" value="YbeD-like_sf"/>
</dbReference>
<dbReference type="EMBL" id="GDKF01003129">
    <property type="protein sequence ID" value="JAT75493.1"/>
    <property type="molecule type" value="Transcribed_RNA"/>
</dbReference>